<dbReference type="EC" id="3.4.11.9" evidence="4"/>
<dbReference type="InterPro" id="IPR036005">
    <property type="entry name" value="Creatinase/aminopeptidase-like"/>
</dbReference>
<keyword evidence="5" id="KW-0645">Protease</keyword>
<dbReference type="InterPro" id="IPR029149">
    <property type="entry name" value="Creatin/AminoP/Spt16_N"/>
</dbReference>
<evidence type="ECO:0000256" key="10">
    <source>
        <dbReference type="RuleBase" id="RU000590"/>
    </source>
</evidence>
<dbReference type="Gene3D" id="3.90.230.10">
    <property type="entry name" value="Creatinase/methionine aminopeptidase superfamily"/>
    <property type="match status" value="1"/>
</dbReference>
<dbReference type="PANTHER" id="PTHR43226">
    <property type="entry name" value="XAA-PRO AMINOPEPTIDASE 3"/>
    <property type="match status" value="1"/>
</dbReference>
<dbReference type="SUPFAM" id="SSF53092">
    <property type="entry name" value="Creatinase/prolidase N-terminal domain"/>
    <property type="match status" value="1"/>
</dbReference>
<sequence length="465" mass="51056">MFPVKTYVSRRAELRAKTGGGLILLPGNQPSANNYPNNAYYFRQDSTFLYYFGLDRPSLAGVIDADTGEEVLFGDDFTVDDIIWTGPQPTLREEGARAGVADCRPLAALADYLAAAIRLGRRIHYLPPYRGETKLQLSALLGIAPALLHDYKSVDLMFAVAEMREVKSAEEVAQMEDAFHIGYAMHTTAMRMCRAGVVEREIAGAIEGVAKSMGLGVSFPSIVSQHGETLHNLNSEGVLADGRLLLVDAGGENLMNYCSDHTRTYPVSGRFTAQQREIYDIVLACHDHIARIVRPGMMYMQEVHLEAYRKLAEGLVGVGLLKGSADDAVAAGAMYLFMPHGLGHGLGMDVHDCENIGERSFDYSLVAERAAQSATCLHRATWRLRPGTILSDEPGIYFIPALVDKCEAEGKFRGIVDYDLLRSRYLDFGGIRIEDDLLVTDTGCRILGDRTIPVTVEELEAVVGR</sequence>
<comment type="catalytic activity">
    <reaction evidence="1">
        <text>Release of any N-terminal amino acid, including proline, that is linked to proline, even from a dipeptide or tripeptide.</text>
        <dbReference type="EC" id="3.4.11.9"/>
    </reaction>
</comment>
<keyword evidence="7" id="KW-0378">Hydrolase</keyword>
<gene>
    <name evidence="12" type="ORF">A5CBH24_11480</name>
</gene>
<evidence type="ECO:0000256" key="3">
    <source>
        <dbReference type="ARBA" id="ARBA00008766"/>
    </source>
</evidence>
<dbReference type="GO" id="GO:0006508">
    <property type="term" value="P:proteolysis"/>
    <property type="evidence" value="ECO:0007669"/>
    <property type="project" value="UniProtKB-KW"/>
</dbReference>
<dbReference type="OrthoDB" id="9806388at2"/>
<dbReference type="PANTHER" id="PTHR43226:SF4">
    <property type="entry name" value="XAA-PRO AMINOPEPTIDASE 3"/>
    <property type="match status" value="1"/>
</dbReference>
<evidence type="ECO:0000259" key="11">
    <source>
        <dbReference type="SMART" id="SM01011"/>
    </source>
</evidence>
<evidence type="ECO:0000256" key="2">
    <source>
        <dbReference type="ARBA" id="ARBA00001936"/>
    </source>
</evidence>
<dbReference type="EMBL" id="AP019735">
    <property type="protein sequence ID" value="BBL03835.1"/>
    <property type="molecule type" value="Genomic_DNA"/>
</dbReference>
<dbReference type="SMART" id="SM01011">
    <property type="entry name" value="AMP_N"/>
    <property type="match status" value="1"/>
</dbReference>
<evidence type="ECO:0000256" key="7">
    <source>
        <dbReference type="ARBA" id="ARBA00022801"/>
    </source>
</evidence>
<organism evidence="12 13">
    <name type="scientific">Alistipes communis</name>
    <dbReference type="NCBI Taxonomy" id="2585118"/>
    <lineage>
        <taxon>Bacteria</taxon>
        <taxon>Pseudomonadati</taxon>
        <taxon>Bacteroidota</taxon>
        <taxon>Bacteroidia</taxon>
        <taxon>Bacteroidales</taxon>
        <taxon>Rikenellaceae</taxon>
        <taxon>Alistipes</taxon>
    </lineage>
</organism>
<protein>
    <recommendedName>
        <fullName evidence="4">Xaa-Pro aminopeptidase</fullName>
        <ecNumber evidence="4">3.4.11.9</ecNumber>
    </recommendedName>
</protein>
<name>A0A4Y1WT48_9BACT</name>
<keyword evidence="9" id="KW-0464">Manganese</keyword>
<dbReference type="KEGG" id="acou:A5CBH24_11480"/>
<dbReference type="PROSITE" id="PS00491">
    <property type="entry name" value="PROLINE_PEPTIDASE"/>
    <property type="match status" value="1"/>
</dbReference>
<dbReference type="InterPro" id="IPR001131">
    <property type="entry name" value="Peptidase_M24B_aminopep-P_CS"/>
</dbReference>
<dbReference type="InterPro" id="IPR052433">
    <property type="entry name" value="X-Pro_dipept-like"/>
</dbReference>
<evidence type="ECO:0000256" key="1">
    <source>
        <dbReference type="ARBA" id="ARBA00001424"/>
    </source>
</evidence>
<keyword evidence="12" id="KW-0031">Aminopeptidase</keyword>
<accession>A0A4Y1WT48</accession>
<dbReference type="AlphaFoldDB" id="A0A4Y1WT48"/>
<dbReference type="InterPro" id="IPR000994">
    <property type="entry name" value="Pept_M24"/>
</dbReference>
<feature type="domain" description="Aminopeptidase P N-terminal" evidence="11">
    <location>
        <begin position="2"/>
        <end position="134"/>
    </location>
</feature>
<evidence type="ECO:0000256" key="4">
    <source>
        <dbReference type="ARBA" id="ARBA00012574"/>
    </source>
</evidence>
<evidence type="ECO:0000313" key="12">
    <source>
        <dbReference type="EMBL" id="BBL03835.1"/>
    </source>
</evidence>
<dbReference type="Proteomes" id="UP000318946">
    <property type="component" value="Chromosome"/>
</dbReference>
<comment type="similarity">
    <text evidence="3 10">Belongs to the peptidase M24B family.</text>
</comment>
<dbReference type="GO" id="GO:0070006">
    <property type="term" value="F:metalloaminopeptidase activity"/>
    <property type="evidence" value="ECO:0007669"/>
    <property type="project" value="InterPro"/>
</dbReference>
<evidence type="ECO:0000313" key="13">
    <source>
        <dbReference type="Proteomes" id="UP000318946"/>
    </source>
</evidence>
<dbReference type="Pfam" id="PF00557">
    <property type="entry name" value="Peptidase_M24"/>
    <property type="match status" value="1"/>
</dbReference>
<dbReference type="GeneID" id="78341866"/>
<evidence type="ECO:0000256" key="5">
    <source>
        <dbReference type="ARBA" id="ARBA00022670"/>
    </source>
</evidence>
<reference evidence="13" key="1">
    <citation type="submission" date="2019-06" db="EMBL/GenBank/DDBJ databases">
        <title>Alistipes onderdonkii subsp. vulgaris subsp. nov., Alistipes dispar sp. nov. and Alistipes communis sp. nov., isolated from human faeces, and creation of Alistipes onderdonkii subsp. onderdonkii subsp. nov.</title>
        <authorList>
            <person name="Sakamoto M."/>
            <person name="Ikeyama N."/>
            <person name="Ogata Y."/>
            <person name="Suda W."/>
            <person name="Iino T."/>
            <person name="Hattori M."/>
            <person name="Ohkuma M."/>
        </authorList>
    </citation>
    <scope>NUCLEOTIDE SEQUENCE [LARGE SCALE GENOMIC DNA]</scope>
    <source>
        <strain evidence="13">5CBH24</strain>
    </source>
</reference>
<comment type="cofactor">
    <cofactor evidence="2">
        <name>Mn(2+)</name>
        <dbReference type="ChEBI" id="CHEBI:29035"/>
    </cofactor>
</comment>
<evidence type="ECO:0000256" key="9">
    <source>
        <dbReference type="ARBA" id="ARBA00023211"/>
    </source>
</evidence>
<proteinExistence type="inferred from homology"/>
<dbReference type="RefSeq" id="WP_141412472.1">
    <property type="nucleotide sequence ID" value="NZ_AP019735.1"/>
</dbReference>
<dbReference type="InterPro" id="IPR007865">
    <property type="entry name" value="Aminopep_P_N"/>
</dbReference>
<evidence type="ECO:0000256" key="8">
    <source>
        <dbReference type="ARBA" id="ARBA00023049"/>
    </source>
</evidence>
<dbReference type="GO" id="GO:0030145">
    <property type="term" value="F:manganese ion binding"/>
    <property type="evidence" value="ECO:0007669"/>
    <property type="project" value="InterPro"/>
</dbReference>
<dbReference type="GO" id="GO:0005829">
    <property type="term" value="C:cytosol"/>
    <property type="evidence" value="ECO:0007669"/>
    <property type="project" value="TreeGrafter"/>
</dbReference>
<evidence type="ECO:0000256" key="6">
    <source>
        <dbReference type="ARBA" id="ARBA00022723"/>
    </source>
</evidence>
<dbReference type="Pfam" id="PF05195">
    <property type="entry name" value="AMP_N"/>
    <property type="match status" value="1"/>
</dbReference>
<dbReference type="SUPFAM" id="SSF55920">
    <property type="entry name" value="Creatinase/aminopeptidase"/>
    <property type="match status" value="1"/>
</dbReference>
<keyword evidence="6 10" id="KW-0479">Metal-binding</keyword>
<keyword evidence="8" id="KW-0482">Metalloprotease</keyword>
<keyword evidence="13" id="KW-1185">Reference proteome</keyword>
<dbReference type="Gene3D" id="3.40.350.10">
    <property type="entry name" value="Creatinase/prolidase N-terminal domain"/>
    <property type="match status" value="1"/>
</dbReference>